<name>A0A0C4KD22_CONPF</name>
<dbReference type="EMBL" id="KF026051">
    <property type="protein sequence ID" value="AHX37220.1"/>
    <property type="molecule type" value="mRNA"/>
</dbReference>
<keyword evidence="1" id="KW-0732">Signal</keyword>
<feature type="chain" id="PRO_5002180329" evidence="1">
    <location>
        <begin position="17"/>
        <end position="124"/>
    </location>
</feature>
<reference evidence="2" key="1">
    <citation type="submission" date="2013-04" db="EMBL/GenBank/DDBJ databases">
        <title>Screening and expression profiling of the olfactory related genes in Conogethes punctiferalis (Lepidoptera: Crambidae).</title>
        <authorList>
            <person name="Ge X."/>
            <person name="Zhang T."/>
            <person name="Wang Z."/>
        </authorList>
    </citation>
    <scope>NUCLEOTIDE SEQUENCE</scope>
</reference>
<organism evidence="2">
    <name type="scientific">Conogethes punctiferalis</name>
    <name type="common">Durian fruit borer</name>
    <name type="synonym">Astura punctiferalis</name>
    <dbReference type="NCBI Taxonomy" id="1133088"/>
    <lineage>
        <taxon>Eukaryota</taxon>
        <taxon>Metazoa</taxon>
        <taxon>Ecdysozoa</taxon>
        <taxon>Arthropoda</taxon>
        <taxon>Hexapoda</taxon>
        <taxon>Insecta</taxon>
        <taxon>Pterygota</taxon>
        <taxon>Neoptera</taxon>
        <taxon>Endopterygota</taxon>
        <taxon>Lepidoptera</taxon>
        <taxon>Glossata</taxon>
        <taxon>Ditrysia</taxon>
        <taxon>Pyraloidea</taxon>
        <taxon>Crambidae</taxon>
        <taxon>Spilomelinae</taxon>
        <taxon>Conogethes</taxon>
    </lineage>
</organism>
<evidence type="ECO:0000313" key="2">
    <source>
        <dbReference type="EMBL" id="AHX37220.1"/>
    </source>
</evidence>
<dbReference type="InterPro" id="IPR005055">
    <property type="entry name" value="A10/PebIII"/>
</dbReference>
<gene>
    <name evidence="2" type="primary">CSP6</name>
</gene>
<sequence>MKTFVALFALVAVALARPQETYNTNYDNFDVKQLVENPRVLKNYGKCFLDQGPCTPEGSDFKKTIPEALKTECAKCTPKQRELIRTVVAAFQSKLPEVWAELVQKHDPQGTYKKSFDSFLHASN</sequence>
<proteinExistence type="evidence at transcript level"/>
<accession>A0A0C4KD22</accession>
<dbReference type="PANTHER" id="PTHR11257">
    <property type="entry name" value="CHEMOSENSORY PROTEIN-RELATED"/>
    <property type="match status" value="1"/>
</dbReference>
<dbReference type="SUPFAM" id="SSF100910">
    <property type="entry name" value="Chemosensory protein Csp2"/>
    <property type="match status" value="1"/>
</dbReference>
<dbReference type="InterPro" id="IPR036682">
    <property type="entry name" value="OS_D_A10/PebIII_sf"/>
</dbReference>
<protein>
    <submittedName>
        <fullName evidence="2">CSP6 protein</fullName>
    </submittedName>
</protein>
<feature type="signal peptide" evidence="1">
    <location>
        <begin position="1"/>
        <end position="16"/>
    </location>
</feature>
<dbReference type="Gene3D" id="1.10.2080.10">
    <property type="entry name" value="Insect odorant-binding protein A10/Ejaculatory bulb-specific protein 3"/>
    <property type="match status" value="1"/>
</dbReference>
<dbReference type="Pfam" id="PF03392">
    <property type="entry name" value="OS-D"/>
    <property type="match status" value="1"/>
</dbReference>
<dbReference type="PANTHER" id="PTHR11257:SF13">
    <property type="entry name" value="GEO07322P1"/>
    <property type="match status" value="1"/>
</dbReference>
<dbReference type="AlphaFoldDB" id="A0A0C4KD22"/>
<evidence type="ECO:0000256" key="1">
    <source>
        <dbReference type="SAM" id="SignalP"/>
    </source>
</evidence>